<dbReference type="Proteomes" id="UP000011686">
    <property type="component" value="Chromosome"/>
</dbReference>
<dbReference type="Gene3D" id="3.30.420.140">
    <property type="entry name" value="YqgF/RNase H-like domain"/>
    <property type="match status" value="1"/>
</dbReference>
<dbReference type="STRING" id="1208918.CDEE_0057"/>
<organism evidence="7 8">
    <name type="scientific">Candidatus Kinetoplastidibacterium crithidiae TCC036E</name>
    <dbReference type="NCBI Taxonomy" id="1208918"/>
    <lineage>
        <taxon>Bacteria</taxon>
        <taxon>Pseudomonadati</taxon>
        <taxon>Pseudomonadota</taxon>
        <taxon>Betaproteobacteria</taxon>
        <taxon>Candidatus Kinetoplastidibacterium</taxon>
    </lineage>
</organism>
<dbReference type="eggNOG" id="COG0816">
    <property type="taxonomic scope" value="Bacteria"/>
</dbReference>
<sequence>MEKEIVLAFDYGEKKIGVAIGNTFSFTSRPLEIVSNHNKKDCFARLGYLINHWEIKRVIVGLSLDLNGSEQTITASIYRFSNRLKGRFQVAVEFVDESYSSIEAQSLLRNNKHDDAIAAAVILQRYFDALSIQ</sequence>
<dbReference type="SMART" id="SM00732">
    <property type="entry name" value="YqgFc"/>
    <property type="match status" value="1"/>
</dbReference>
<gene>
    <name evidence="7" type="ORF">CDEE_0057</name>
</gene>
<dbReference type="EMBL" id="CP003804">
    <property type="protein sequence ID" value="AGF47904.1"/>
    <property type="molecule type" value="Genomic_DNA"/>
</dbReference>
<evidence type="ECO:0000256" key="3">
    <source>
        <dbReference type="ARBA" id="ARBA00022722"/>
    </source>
</evidence>
<dbReference type="HOGENOM" id="CLU_098240_3_2_4"/>
<dbReference type="InterPro" id="IPR012337">
    <property type="entry name" value="RNaseH-like_sf"/>
</dbReference>
<name>M1LXG9_9PROT</name>
<reference evidence="7 8" key="1">
    <citation type="journal article" date="2013" name="Genome Biol. Evol.">
        <title>Genome evolution and phylogenomic analysis of candidatus kinetoplastibacterium, the betaproteobacterial endosymbionts of strigomonas and angomonas.</title>
        <authorList>
            <person name="Alves J.M."/>
            <person name="Serrano M.G."/>
            <person name="Maia da Silva F."/>
            <person name="Voegtly L.J."/>
            <person name="Matveyev A.V."/>
            <person name="Teixeira M.M."/>
            <person name="Camargo E.P."/>
            <person name="Buck G.A."/>
        </authorList>
    </citation>
    <scope>NUCLEOTIDE SEQUENCE [LARGE SCALE GENOMIC DNA]</scope>
    <source>
        <strain evidence="7 8">TCC036E</strain>
    </source>
</reference>
<evidence type="ECO:0000259" key="6">
    <source>
        <dbReference type="SMART" id="SM00732"/>
    </source>
</evidence>
<dbReference type="PANTHER" id="PTHR33317">
    <property type="entry name" value="POLYNUCLEOTIDYL TRANSFERASE, RIBONUCLEASE H-LIKE SUPERFAMILY PROTEIN"/>
    <property type="match status" value="1"/>
</dbReference>
<comment type="subcellular location">
    <subcellularLocation>
        <location evidence="5">Cytoplasm</location>
    </subcellularLocation>
</comment>
<evidence type="ECO:0000256" key="2">
    <source>
        <dbReference type="ARBA" id="ARBA00022517"/>
    </source>
</evidence>
<dbReference type="AlphaFoldDB" id="M1LXG9"/>
<dbReference type="HAMAP" id="MF_00651">
    <property type="entry name" value="Nuclease_YqgF"/>
    <property type="match status" value="1"/>
</dbReference>
<accession>M1LXG9</accession>
<dbReference type="GO" id="GO:0004518">
    <property type="term" value="F:nuclease activity"/>
    <property type="evidence" value="ECO:0007669"/>
    <property type="project" value="UniProtKB-KW"/>
</dbReference>
<evidence type="ECO:0000313" key="8">
    <source>
        <dbReference type="Proteomes" id="UP000011686"/>
    </source>
</evidence>
<dbReference type="GO" id="GO:0005829">
    <property type="term" value="C:cytosol"/>
    <property type="evidence" value="ECO:0007669"/>
    <property type="project" value="TreeGrafter"/>
</dbReference>
<keyword evidence="4 5" id="KW-0378">Hydrolase</keyword>
<dbReference type="RefSeq" id="WP_015238723.1">
    <property type="nucleotide sequence ID" value="NC_020283.1"/>
</dbReference>
<dbReference type="PATRIC" id="fig|1208918.3.peg.604"/>
<dbReference type="GO" id="GO:0016788">
    <property type="term" value="F:hydrolase activity, acting on ester bonds"/>
    <property type="evidence" value="ECO:0007669"/>
    <property type="project" value="UniProtKB-UniRule"/>
</dbReference>
<evidence type="ECO:0000313" key="7">
    <source>
        <dbReference type="EMBL" id="AGF47904.1"/>
    </source>
</evidence>
<dbReference type="InterPro" id="IPR006641">
    <property type="entry name" value="YqgF/RNaseH-like_dom"/>
</dbReference>
<dbReference type="CDD" id="cd16964">
    <property type="entry name" value="YqgF"/>
    <property type="match status" value="1"/>
</dbReference>
<dbReference type="KEGG" id="kct:CDEE_0057"/>
<dbReference type="Pfam" id="PF03652">
    <property type="entry name" value="RuvX"/>
    <property type="match status" value="1"/>
</dbReference>
<comment type="function">
    <text evidence="5">Could be a nuclease involved in processing of the 5'-end of pre-16S rRNA.</text>
</comment>
<protein>
    <recommendedName>
        <fullName evidence="5">Putative pre-16S rRNA nuclease</fullName>
        <ecNumber evidence="5">3.1.-.-</ecNumber>
    </recommendedName>
</protein>
<dbReference type="GO" id="GO:0000967">
    <property type="term" value="P:rRNA 5'-end processing"/>
    <property type="evidence" value="ECO:0007669"/>
    <property type="project" value="UniProtKB-UniRule"/>
</dbReference>
<evidence type="ECO:0000256" key="5">
    <source>
        <dbReference type="HAMAP-Rule" id="MF_00651"/>
    </source>
</evidence>
<dbReference type="InterPro" id="IPR037027">
    <property type="entry name" value="YqgF/RNaseH-like_dom_sf"/>
</dbReference>
<dbReference type="NCBIfam" id="TIGR00250">
    <property type="entry name" value="RNAse_H_YqgF"/>
    <property type="match status" value="1"/>
</dbReference>
<comment type="similarity">
    <text evidence="5">Belongs to the YqgF HJR family.</text>
</comment>
<proteinExistence type="inferred from homology"/>
<keyword evidence="3 5" id="KW-0540">Nuclease</keyword>
<dbReference type="PANTHER" id="PTHR33317:SF4">
    <property type="entry name" value="POLYNUCLEOTIDYL TRANSFERASE, RIBONUCLEASE H-LIKE SUPERFAMILY PROTEIN"/>
    <property type="match status" value="1"/>
</dbReference>
<evidence type="ECO:0000256" key="1">
    <source>
        <dbReference type="ARBA" id="ARBA00022490"/>
    </source>
</evidence>
<evidence type="ECO:0000256" key="4">
    <source>
        <dbReference type="ARBA" id="ARBA00022801"/>
    </source>
</evidence>
<feature type="domain" description="YqgF/RNase H-like" evidence="6">
    <location>
        <begin position="4"/>
        <end position="104"/>
    </location>
</feature>
<dbReference type="SUPFAM" id="SSF53098">
    <property type="entry name" value="Ribonuclease H-like"/>
    <property type="match status" value="1"/>
</dbReference>
<dbReference type="EC" id="3.1.-.-" evidence="5"/>
<keyword evidence="2 5" id="KW-0690">Ribosome biogenesis</keyword>
<keyword evidence="8" id="KW-1185">Reference proteome</keyword>
<dbReference type="InterPro" id="IPR005227">
    <property type="entry name" value="YqgF"/>
</dbReference>
<keyword evidence="1 5" id="KW-0963">Cytoplasm</keyword>